<dbReference type="InterPro" id="IPR000048">
    <property type="entry name" value="IQ_motif_EF-hand-BS"/>
</dbReference>
<dbReference type="PROSITE" id="PS50021">
    <property type="entry name" value="CH"/>
    <property type="match status" value="1"/>
</dbReference>
<keyword evidence="1" id="KW-0175">Coiled coil</keyword>
<dbReference type="PROSITE" id="PS50018">
    <property type="entry name" value="RAS_GTPASE_ACTIV_2"/>
    <property type="match status" value="1"/>
</dbReference>
<dbReference type="Pfam" id="PF00307">
    <property type="entry name" value="CH"/>
    <property type="match status" value="1"/>
</dbReference>
<dbReference type="PROSITE" id="PS50096">
    <property type="entry name" value="IQ"/>
    <property type="match status" value="4"/>
</dbReference>
<reference evidence="7" key="1">
    <citation type="journal article" date="2010" name="Nature">
        <title>The Amphimedon queenslandica genome and the evolution of animal complexity.</title>
        <authorList>
            <person name="Srivastava M."/>
            <person name="Simakov O."/>
            <person name="Chapman J."/>
            <person name="Fahey B."/>
            <person name="Gauthier M.E."/>
            <person name="Mitros T."/>
            <person name="Richards G.S."/>
            <person name="Conaco C."/>
            <person name="Dacre M."/>
            <person name="Hellsten U."/>
            <person name="Larroux C."/>
            <person name="Putnam N.H."/>
            <person name="Stanke M."/>
            <person name="Adamska M."/>
            <person name="Darling A."/>
            <person name="Degnan S.M."/>
            <person name="Oakley T.H."/>
            <person name="Plachetzki D.C."/>
            <person name="Zhai Y."/>
            <person name="Adamski M."/>
            <person name="Calcino A."/>
            <person name="Cummins S.F."/>
            <person name="Goodstein D.M."/>
            <person name="Harris C."/>
            <person name="Jackson D.J."/>
            <person name="Leys S.P."/>
            <person name="Shu S."/>
            <person name="Woodcroft B.J."/>
            <person name="Vervoort M."/>
            <person name="Kosik K.S."/>
            <person name="Manning G."/>
            <person name="Degnan B.M."/>
            <person name="Rokhsar D.S."/>
        </authorList>
    </citation>
    <scope>NUCLEOTIDE SEQUENCE [LARGE SCALE GENOMIC DNA]</scope>
</reference>
<feature type="domain" description="Calponin-homology (CH)" evidence="5">
    <location>
        <begin position="1"/>
        <end position="76"/>
    </location>
</feature>
<evidence type="ECO:0000259" key="5">
    <source>
        <dbReference type="PROSITE" id="PS50021"/>
    </source>
</evidence>
<name>A0AAN0JH98_AMPQE</name>
<dbReference type="InterPro" id="IPR008936">
    <property type="entry name" value="Rho_GTPase_activation_prot"/>
</dbReference>
<dbReference type="GO" id="GO:1903479">
    <property type="term" value="P:mitotic actomyosin contractile ring assembly actin filament organization"/>
    <property type="evidence" value="ECO:0007669"/>
    <property type="project" value="TreeGrafter"/>
</dbReference>
<dbReference type="SUPFAM" id="SSF48350">
    <property type="entry name" value="GTPase activation domain, GAP"/>
    <property type="match status" value="1"/>
</dbReference>
<dbReference type="Gene3D" id="1.20.5.190">
    <property type="match status" value="2"/>
</dbReference>
<evidence type="ECO:0000313" key="7">
    <source>
        <dbReference type="Proteomes" id="UP000007879"/>
    </source>
</evidence>
<evidence type="ECO:0000259" key="3">
    <source>
        <dbReference type="PROSITE" id="PS50018"/>
    </source>
</evidence>
<dbReference type="Gene3D" id="1.10.418.10">
    <property type="entry name" value="Calponin-like domain"/>
    <property type="match status" value="1"/>
</dbReference>
<dbReference type="Pfam" id="PF03836">
    <property type="entry name" value="RasGAP_C"/>
    <property type="match status" value="1"/>
</dbReference>
<dbReference type="Gene3D" id="1.10.506.10">
    <property type="entry name" value="GTPase Activation - p120gap, domain 1"/>
    <property type="match status" value="1"/>
</dbReference>
<reference evidence="6" key="2">
    <citation type="submission" date="2024-06" db="UniProtKB">
        <authorList>
            <consortium name="EnsemblMetazoa"/>
        </authorList>
    </citation>
    <scope>IDENTIFICATION</scope>
</reference>
<dbReference type="SUPFAM" id="SSF143885">
    <property type="entry name" value="RGC domain-like"/>
    <property type="match status" value="1"/>
</dbReference>
<feature type="domain" description="Ras-GAP" evidence="3">
    <location>
        <begin position="949"/>
        <end position="1185"/>
    </location>
</feature>
<feature type="region of interest" description="Disordered" evidence="2">
    <location>
        <begin position="876"/>
        <end position="904"/>
    </location>
</feature>
<dbReference type="GO" id="GO:0005938">
    <property type="term" value="C:cell cortex"/>
    <property type="evidence" value="ECO:0007669"/>
    <property type="project" value="TreeGrafter"/>
</dbReference>
<dbReference type="GO" id="GO:0051015">
    <property type="term" value="F:actin filament binding"/>
    <property type="evidence" value="ECO:0007669"/>
    <property type="project" value="TreeGrafter"/>
</dbReference>
<dbReference type="InterPro" id="IPR001936">
    <property type="entry name" value="RasGAP_dom"/>
</dbReference>
<dbReference type="Pfam" id="PF00616">
    <property type="entry name" value="RasGAP"/>
    <property type="match status" value="1"/>
</dbReference>
<dbReference type="InterPro" id="IPR023152">
    <property type="entry name" value="RasGAP_CS"/>
</dbReference>
<dbReference type="Pfam" id="PF00612">
    <property type="entry name" value="IQ"/>
    <property type="match status" value="4"/>
</dbReference>
<evidence type="ECO:0000256" key="1">
    <source>
        <dbReference type="SAM" id="Coils"/>
    </source>
</evidence>
<dbReference type="PANTHER" id="PTHR14149">
    <property type="entry name" value="RAS GTPASE-ACTIVATING PROTEIN WITH IQ MOTIF"/>
    <property type="match status" value="1"/>
</dbReference>
<accession>A0AAN0JH98</accession>
<dbReference type="Proteomes" id="UP000007879">
    <property type="component" value="Unassembled WGS sequence"/>
</dbReference>
<dbReference type="PROSITE" id="PS00509">
    <property type="entry name" value="RAS_GTPASE_ACTIV_1"/>
    <property type="match status" value="1"/>
</dbReference>
<dbReference type="GO" id="GO:0005096">
    <property type="term" value="F:GTPase activator activity"/>
    <property type="evidence" value="ECO:0007669"/>
    <property type="project" value="TreeGrafter"/>
</dbReference>
<dbReference type="InterPro" id="IPR000593">
    <property type="entry name" value="RasGAP_C"/>
</dbReference>
<dbReference type="CDD" id="cd00201">
    <property type="entry name" value="WW"/>
    <property type="match status" value="1"/>
</dbReference>
<dbReference type="InterPro" id="IPR036872">
    <property type="entry name" value="CH_dom_sf"/>
</dbReference>
<dbReference type="PROSITE" id="PS50020">
    <property type="entry name" value="WW_DOMAIN_2"/>
    <property type="match status" value="1"/>
</dbReference>
<evidence type="ECO:0000313" key="6">
    <source>
        <dbReference type="EnsemblMetazoa" id="XP_019856405.1"/>
    </source>
</evidence>
<sequence length="1603" mass="181487">WYAPEVLPLKKIYDVDGSRLALKGLHFKHTDNFNYWLKSLRHIGLPEIFYPETTDLYDKKNMPRVIYCIHALSIYLHKLGKAPEIENLVGTVVFTQEEISAMKSELDKYGITMPSFGKIGGILASELSVDEAAIHAAVLAINEAIDGGDHTVTLAKLQNPAAVLEDIEPENSPRYQSSLESTKKDKKGSADEGDVSEADAYDFLLTQSEIQSCVQSVNDKVKEEARQAKQTECVLLINAAVTKGSMTALLNSLQDEGAGFRDVTPQNLRWYQDILSKTRAGNGENGNEDLTHEEIQDIILMANQIAEHTRLVEAAVLTINKSLSDGSAPEDILQMLQNEHISHFSVIPANAQYYADGLKERLRQKREKTGNASCLLTEDEIEDEIHSCNERADKDRLVALAYQKINQSIGSDSPQETLTSLLDSNADLSHIIAESSIDQYHAKLKETQAEKGGEPLTKEEIVSSIEEVNRQVEAERLMAEGVASINSALSSSDSSTVLSTLINEHISLEEVDGDVSPHYVSLMKAALASKIERTGDSSATLTREEIQAVIHKANEQTKEAIKMAKAVHEINEMVKSSDSASILTALKSSDLMLRSITEECSDTYHQKLSQAKSEKSTTEAAVSGWSEHKTRDGYTCYYDNGTGEHSWVYPEGWSGVSSDLSKEEIQNIVTKVTADFDRWALLKANEPLIVSLQSHWRGALVRRPFKKRMDYLKSHEKEAVKLQAQWRGFKQRTAYKERKDLLVNSVHIIVKLQSWARMCQQRRRYRERLEFFKSNVAAVVRIQTFWRAKKTKKDYKQLVQVTQPPASAVRKFLSLLEQSDLDFTEEIECQKLKSEVVQQIRSNQQLEQDLRVIDLKIGLLVKNRLTIQDVVSQTDQMRRNRKRGKSRAAVTSEDDDEESVGGLRGLSKSSQEKIEAYQYLFYLLQTEPRYFAKLIFEMSPNRTNKFMENVILTVLNYAQNNREQYLLVKLFETALFEEIESKVFALKDIITGNPTVIKMVIHFTRSESEGGHTVLRELLAPLVKEILEKQDLVLNTSPVDVYKAWINQMESETGEKSKLPYEVSNDQALGHEEVKKRIGQTIQVLIDATEKFQTTILASVGRIPYTMRYIAMCLRQALHKKFPESDEDDVLKVVGNLLYYRYMNPAIVAPDAFDIIDMGVEKRVLEPDQRRNLGAIAKVLQHAAAGKFFEGENAALSSMNGYIQKAFGRFKQFFLAASTVDPPNQKFGYDEYTDVIMVTRPVIYITVKEVLRTHTLLVEHEEALAPEPSDPLRDILKDLGAIPSVEALLGGVREAAPNEDKEDIINEASKQELALTLTNKFEAKADDSSDMKALFVRTKRMVVDLLRVQAGDNLTDILYTPATPEQEEEHQRMIKEREEADKANKSLSLSQADSVYTDRDLPIEGMKRKIMRQLRSLEQEEMVSSKDDYQEIINSIAKDIRNQHRHRQQRKLELKRLQETMEKLNAKTHFFEEQMEYYQQYVKACLDSLAKASSGPAGGTEFKKQTVKYTAQRLHEKGVVLEIDGLPKHQFRNAQIEITSIDVGVFEVKGRVLGVALDKFELVFQDLLQMQYEGVAVMKILGRAKINVNLLIYLINKKFYGKG</sequence>
<dbReference type="GeneID" id="100634031"/>
<dbReference type="EnsemblMetazoa" id="XM_020000846.1">
    <property type="protein sequence ID" value="XP_019856405.1"/>
    <property type="gene ID" value="LOC100634031"/>
</dbReference>
<evidence type="ECO:0000259" key="4">
    <source>
        <dbReference type="PROSITE" id="PS50020"/>
    </source>
</evidence>
<dbReference type="KEGG" id="aqu:100634031"/>
<dbReference type="Gene3D" id="2.20.70.10">
    <property type="match status" value="1"/>
</dbReference>
<feature type="domain" description="WW" evidence="4">
    <location>
        <begin position="619"/>
        <end position="652"/>
    </location>
</feature>
<dbReference type="FunFam" id="1.10.506.10:FF:000004">
    <property type="entry name" value="IQ motif containing GTPase activating protein 1"/>
    <property type="match status" value="1"/>
</dbReference>
<dbReference type="CDD" id="cd05127">
    <property type="entry name" value="RasGAP_IQGAP_like"/>
    <property type="match status" value="1"/>
</dbReference>
<evidence type="ECO:0008006" key="8">
    <source>
        <dbReference type="Google" id="ProtNLM"/>
    </source>
</evidence>
<proteinExistence type="predicted"/>
<protein>
    <recommendedName>
        <fullName evidence="8">Ras-GAP domain-containing protein</fullName>
    </recommendedName>
</protein>
<evidence type="ECO:0000256" key="2">
    <source>
        <dbReference type="SAM" id="MobiDB-lite"/>
    </source>
</evidence>
<feature type="compositionally biased region" description="Basic and acidic residues" evidence="2">
    <location>
        <begin position="181"/>
        <end position="190"/>
    </location>
</feature>
<dbReference type="SMART" id="SM00323">
    <property type="entry name" value="RasGAP"/>
    <property type="match status" value="1"/>
</dbReference>
<organism evidence="6 7">
    <name type="scientific">Amphimedon queenslandica</name>
    <name type="common">Sponge</name>
    <dbReference type="NCBI Taxonomy" id="400682"/>
    <lineage>
        <taxon>Eukaryota</taxon>
        <taxon>Metazoa</taxon>
        <taxon>Porifera</taxon>
        <taxon>Demospongiae</taxon>
        <taxon>Heteroscleromorpha</taxon>
        <taxon>Haplosclerida</taxon>
        <taxon>Niphatidae</taxon>
        <taxon>Amphimedon</taxon>
    </lineage>
</organism>
<dbReference type="InterPro" id="IPR001202">
    <property type="entry name" value="WW_dom"/>
</dbReference>
<dbReference type="PANTHER" id="PTHR14149:SF14">
    <property type="entry name" value="CALPONIN-HOMOLOGY (CH) DOMAIN-CONTAINING PROTEIN"/>
    <property type="match status" value="1"/>
</dbReference>
<dbReference type="SMART" id="SM00015">
    <property type="entry name" value="IQ"/>
    <property type="match status" value="4"/>
</dbReference>
<dbReference type="RefSeq" id="XP_019856405.1">
    <property type="nucleotide sequence ID" value="XM_020000846.1"/>
</dbReference>
<feature type="region of interest" description="Disordered" evidence="2">
    <location>
        <begin position="165"/>
        <end position="194"/>
    </location>
</feature>
<dbReference type="InterPro" id="IPR001715">
    <property type="entry name" value="CH_dom"/>
</dbReference>
<dbReference type="SUPFAM" id="SSF47576">
    <property type="entry name" value="Calponin-homology domain, CH-domain"/>
    <property type="match status" value="1"/>
</dbReference>
<feature type="coiled-coil region" evidence="1">
    <location>
        <begin position="1447"/>
        <end position="1474"/>
    </location>
</feature>
<dbReference type="GO" id="GO:0005516">
    <property type="term" value="F:calmodulin binding"/>
    <property type="evidence" value="ECO:0007669"/>
    <property type="project" value="TreeGrafter"/>
</dbReference>
<keyword evidence="7" id="KW-1185">Reference proteome</keyword>